<dbReference type="EMBL" id="CM029037">
    <property type="protein sequence ID" value="KAG2658747.1"/>
    <property type="molecule type" value="Genomic_DNA"/>
</dbReference>
<proteinExistence type="predicted"/>
<organism evidence="1 2">
    <name type="scientific">Panicum virgatum</name>
    <name type="common">Blackwell switchgrass</name>
    <dbReference type="NCBI Taxonomy" id="38727"/>
    <lineage>
        <taxon>Eukaryota</taxon>
        <taxon>Viridiplantae</taxon>
        <taxon>Streptophyta</taxon>
        <taxon>Embryophyta</taxon>
        <taxon>Tracheophyta</taxon>
        <taxon>Spermatophyta</taxon>
        <taxon>Magnoliopsida</taxon>
        <taxon>Liliopsida</taxon>
        <taxon>Poales</taxon>
        <taxon>Poaceae</taxon>
        <taxon>PACMAD clade</taxon>
        <taxon>Panicoideae</taxon>
        <taxon>Panicodae</taxon>
        <taxon>Paniceae</taxon>
        <taxon>Panicinae</taxon>
        <taxon>Panicum</taxon>
        <taxon>Panicum sect. Hiantes</taxon>
    </lineage>
</organism>
<accession>A0A8T0XHD9</accession>
<evidence type="ECO:0000313" key="1">
    <source>
        <dbReference type="EMBL" id="KAG2658747.1"/>
    </source>
</evidence>
<keyword evidence="2" id="KW-1185">Reference proteome</keyword>
<dbReference type="Proteomes" id="UP000823388">
    <property type="component" value="Chromosome 1K"/>
</dbReference>
<name>A0A8T0XHD9_PANVG</name>
<comment type="caution">
    <text evidence="1">The sequence shown here is derived from an EMBL/GenBank/DDBJ whole genome shotgun (WGS) entry which is preliminary data.</text>
</comment>
<evidence type="ECO:0000313" key="2">
    <source>
        <dbReference type="Proteomes" id="UP000823388"/>
    </source>
</evidence>
<protein>
    <submittedName>
        <fullName evidence="1">Uncharacterized protein</fullName>
    </submittedName>
</protein>
<gene>
    <name evidence="1" type="ORF">PVAP13_1KG305905</name>
</gene>
<dbReference type="AlphaFoldDB" id="A0A8T0XHD9"/>
<sequence>MENGGRGSAAPAAYFCVAYVGGVRVPVPDNVGLAAPAGGFTFPADEAQRAAVKVARQMDHYHRARRRAPRMPELAAVVGGEDALVDLIYGDVDEFGRVLEGAPIASGVYATYVPN</sequence>
<reference evidence="1" key="1">
    <citation type="submission" date="2020-05" db="EMBL/GenBank/DDBJ databases">
        <title>WGS assembly of Panicum virgatum.</title>
        <authorList>
            <person name="Lovell J.T."/>
            <person name="Jenkins J."/>
            <person name="Shu S."/>
            <person name="Juenger T.E."/>
            <person name="Schmutz J."/>
        </authorList>
    </citation>
    <scope>NUCLEOTIDE SEQUENCE</scope>
    <source>
        <strain evidence="1">AP13</strain>
    </source>
</reference>